<keyword evidence="2" id="KW-0472">Membrane</keyword>
<organism evidence="4 5">
    <name type="scientific">Prauserella shujinwangii</name>
    <dbReference type="NCBI Taxonomy" id="1453103"/>
    <lineage>
        <taxon>Bacteria</taxon>
        <taxon>Bacillati</taxon>
        <taxon>Actinomycetota</taxon>
        <taxon>Actinomycetes</taxon>
        <taxon>Pseudonocardiales</taxon>
        <taxon>Pseudonocardiaceae</taxon>
        <taxon>Prauserella</taxon>
    </lineage>
</organism>
<dbReference type="OrthoDB" id="3555996at2"/>
<feature type="compositionally biased region" description="Polar residues" evidence="1">
    <location>
        <begin position="165"/>
        <end position="176"/>
    </location>
</feature>
<reference evidence="4 5" key="1">
    <citation type="submission" date="2018-03" db="EMBL/GenBank/DDBJ databases">
        <title>Genomic Encyclopedia of Type Strains, Phase III (KMG-III): the genomes of soil and plant-associated and newly described type strains.</title>
        <authorList>
            <person name="Whitman W."/>
        </authorList>
    </citation>
    <scope>NUCLEOTIDE SEQUENCE [LARGE SCALE GENOMIC DNA]</scope>
    <source>
        <strain evidence="4 5">CGMCC 4.7125</strain>
    </source>
</reference>
<proteinExistence type="predicted"/>
<evidence type="ECO:0000313" key="4">
    <source>
        <dbReference type="EMBL" id="PRX47667.1"/>
    </source>
</evidence>
<evidence type="ECO:0008006" key="6">
    <source>
        <dbReference type="Google" id="ProtNLM"/>
    </source>
</evidence>
<feature type="chain" id="PRO_5039102929" description="MYXO-CTERM domain-containing protein" evidence="3">
    <location>
        <begin position="23"/>
        <end position="314"/>
    </location>
</feature>
<evidence type="ECO:0000256" key="2">
    <source>
        <dbReference type="SAM" id="Phobius"/>
    </source>
</evidence>
<accession>A0A2T0LV35</accession>
<gene>
    <name evidence="4" type="ORF">B0I33_105247</name>
</gene>
<evidence type="ECO:0000256" key="1">
    <source>
        <dbReference type="SAM" id="MobiDB-lite"/>
    </source>
</evidence>
<keyword evidence="3" id="KW-0732">Signal</keyword>
<feature type="signal peptide" evidence="3">
    <location>
        <begin position="1"/>
        <end position="22"/>
    </location>
</feature>
<dbReference type="EMBL" id="PVNH01000005">
    <property type="protein sequence ID" value="PRX47667.1"/>
    <property type="molecule type" value="Genomic_DNA"/>
</dbReference>
<dbReference type="Proteomes" id="UP000238362">
    <property type="component" value="Unassembled WGS sequence"/>
</dbReference>
<feature type="transmembrane region" description="Helical" evidence="2">
    <location>
        <begin position="288"/>
        <end position="309"/>
    </location>
</feature>
<keyword evidence="2" id="KW-1133">Transmembrane helix</keyword>
<dbReference type="RefSeq" id="WP_106179159.1">
    <property type="nucleotide sequence ID" value="NZ_PVNH01000005.1"/>
</dbReference>
<feature type="compositionally biased region" description="Basic and acidic residues" evidence="1">
    <location>
        <begin position="255"/>
        <end position="266"/>
    </location>
</feature>
<feature type="compositionally biased region" description="Low complexity" evidence="1">
    <location>
        <begin position="185"/>
        <end position="202"/>
    </location>
</feature>
<evidence type="ECO:0000313" key="5">
    <source>
        <dbReference type="Proteomes" id="UP000238362"/>
    </source>
</evidence>
<keyword evidence="5" id="KW-1185">Reference proteome</keyword>
<keyword evidence="2" id="KW-0812">Transmembrane</keyword>
<evidence type="ECO:0000256" key="3">
    <source>
        <dbReference type="SAM" id="SignalP"/>
    </source>
</evidence>
<sequence>MRITPTALAATTRKVLVSTAAAAVLTGVSFFGGGTAAATTLQDESCTSAISGPVGDDVVLAGATVKGVVKTAAEEARGFWTLLTVWPDHLANEIAKEQLPVGTVPNAPSGKIDGATVGAAVREALKDEHGLGATADTKRRTLDHITKKVAGTCGFVVRAANYVAPTTSSPKQQPRSGSGGGQADTPSSPGSTSAPGSASLLPQGSGTGYAAPRDYGDIPAAQAPSAGIAVPPDLRYAPSSGTPGETPEFGILGADGRDGSDGGRNADVRNAGNADALAADHSPGDVQLPMLLAVVALAGVTAALVRTWVLRKVS</sequence>
<comment type="caution">
    <text evidence="4">The sequence shown here is derived from an EMBL/GenBank/DDBJ whole genome shotgun (WGS) entry which is preliminary data.</text>
</comment>
<feature type="region of interest" description="Disordered" evidence="1">
    <location>
        <begin position="165"/>
        <end position="266"/>
    </location>
</feature>
<protein>
    <recommendedName>
        <fullName evidence="6">MYXO-CTERM domain-containing protein</fullName>
    </recommendedName>
</protein>
<name>A0A2T0LV35_9PSEU</name>
<dbReference type="AlphaFoldDB" id="A0A2T0LV35"/>